<dbReference type="AlphaFoldDB" id="A0A0F5L6L7"/>
<dbReference type="Pfam" id="PF12704">
    <property type="entry name" value="MacB_PCD"/>
    <property type="match status" value="1"/>
</dbReference>
<comment type="caution">
    <text evidence="9">The sequence shown here is derived from an EMBL/GenBank/DDBJ whole genome shotgun (WGS) entry which is preliminary data.</text>
</comment>
<dbReference type="PANTHER" id="PTHR30287:SF1">
    <property type="entry name" value="INNER MEMBRANE PROTEIN"/>
    <property type="match status" value="1"/>
</dbReference>
<protein>
    <recommendedName>
        <fullName evidence="11">Glycosyl transferase family 1</fullName>
    </recommendedName>
</protein>
<feature type="transmembrane region" description="Helical" evidence="6">
    <location>
        <begin position="355"/>
        <end position="374"/>
    </location>
</feature>
<feature type="transmembrane region" description="Helical" evidence="6">
    <location>
        <begin position="407"/>
        <end position="426"/>
    </location>
</feature>
<feature type="domain" description="ABC3 transporter permease C-terminal" evidence="7">
    <location>
        <begin position="264"/>
        <end position="380"/>
    </location>
</feature>
<feature type="transmembrane region" description="Helical" evidence="6">
    <location>
        <begin position="765"/>
        <end position="796"/>
    </location>
</feature>
<feature type="transmembrane region" description="Helical" evidence="6">
    <location>
        <begin position="480"/>
        <end position="501"/>
    </location>
</feature>
<feature type="transmembrane region" description="Helical" evidence="6">
    <location>
        <begin position="808"/>
        <end position="833"/>
    </location>
</feature>
<keyword evidence="5 6" id="KW-0472">Membrane</keyword>
<dbReference type="RefSeq" id="WP_046143461.1">
    <property type="nucleotide sequence ID" value="NZ_LAJG01000023.1"/>
</dbReference>
<feature type="transmembrane region" description="Helical" evidence="6">
    <location>
        <begin position="260"/>
        <end position="284"/>
    </location>
</feature>
<name>A0A0F5L6L7_9HYPH</name>
<comment type="subcellular location">
    <subcellularLocation>
        <location evidence="1">Cell membrane</location>
        <topology evidence="1">Multi-pass membrane protein</topology>
    </subcellularLocation>
</comment>
<evidence type="ECO:0000313" key="9">
    <source>
        <dbReference type="EMBL" id="KKB78003.1"/>
    </source>
</evidence>
<dbReference type="InterPro" id="IPR003838">
    <property type="entry name" value="ABC3_permease_C"/>
</dbReference>
<keyword evidence="4 6" id="KW-1133">Transmembrane helix</keyword>
<dbReference type="STRING" id="361041.VW35_12865"/>
<dbReference type="InterPro" id="IPR025857">
    <property type="entry name" value="MacB_PCD"/>
</dbReference>
<feature type="domain" description="MacB-like periplasmic core" evidence="8">
    <location>
        <begin position="24"/>
        <end position="224"/>
    </location>
</feature>
<feature type="transmembrane region" description="Helical" evidence="6">
    <location>
        <begin position="305"/>
        <end position="335"/>
    </location>
</feature>
<evidence type="ECO:0000256" key="5">
    <source>
        <dbReference type="ARBA" id="ARBA00023136"/>
    </source>
</evidence>
<keyword evidence="2" id="KW-1003">Cell membrane</keyword>
<evidence type="ECO:0000256" key="4">
    <source>
        <dbReference type="ARBA" id="ARBA00022989"/>
    </source>
</evidence>
<feature type="transmembrane region" description="Helical" evidence="6">
    <location>
        <begin position="21"/>
        <end position="46"/>
    </location>
</feature>
<evidence type="ECO:0000256" key="3">
    <source>
        <dbReference type="ARBA" id="ARBA00022692"/>
    </source>
</evidence>
<evidence type="ECO:0000313" key="10">
    <source>
        <dbReference type="Proteomes" id="UP000033514"/>
    </source>
</evidence>
<evidence type="ECO:0000259" key="8">
    <source>
        <dbReference type="Pfam" id="PF12704"/>
    </source>
</evidence>
<dbReference type="GO" id="GO:0005886">
    <property type="term" value="C:plasma membrane"/>
    <property type="evidence" value="ECO:0007669"/>
    <property type="project" value="UniProtKB-SubCell"/>
</dbReference>
<dbReference type="PATRIC" id="fig|361041.3.peg.1955"/>
<evidence type="ECO:0000256" key="1">
    <source>
        <dbReference type="ARBA" id="ARBA00004651"/>
    </source>
</evidence>
<reference evidence="9 10" key="1">
    <citation type="submission" date="2015-03" db="EMBL/GenBank/DDBJ databases">
        <authorList>
            <person name="Hassan Y.I."/>
            <person name="Lepp D."/>
            <person name="Zhou T."/>
        </authorList>
    </citation>
    <scope>NUCLEOTIDE SEQUENCE [LARGE SCALE GENOMIC DNA]</scope>
    <source>
        <strain evidence="9 10">GH2-10</strain>
    </source>
</reference>
<accession>A0A0F5L6L7</accession>
<keyword evidence="3 6" id="KW-0812">Transmembrane</keyword>
<gene>
    <name evidence="9" type="ORF">VW35_12865</name>
</gene>
<dbReference type="InterPro" id="IPR038766">
    <property type="entry name" value="Membrane_comp_ABC_pdt"/>
</dbReference>
<evidence type="ECO:0000256" key="6">
    <source>
        <dbReference type="SAM" id="Phobius"/>
    </source>
</evidence>
<feature type="domain" description="ABC3 transporter permease C-terminal" evidence="7">
    <location>
        <begin position="725"/>
        <end position="835"/>
    </location>
</feature>
<feature type="transmembrane region" description="Helical" evidence="6">
    <location>
        <begin position="432"/>
        <end position="459"/>
    </location>
</feature>
<evidence type="ECO:0000256" key="2">
    <source>
        <dbReference type="ARBA" id="ARBA00022475"/>
    </source>
</evidence>
<dbReference type="PANTHER" id="PTHR30287">
    <property type="entry name" value="MEMBRANE COMPONENT OF PREDICTED ABC SUPERFAMILY METABOLITE UPTAKE TRANSPORTER"/>
    <property type="match status" value="1"/>
</dbReference>
<dbReference type="Proteomes" id="UP000033514">
    <property type="component" value="Unassembled WGS sequence"/>
</dbReference>
<evidence type="ECO:0000259" key="7">
    <source>
        <dbReference type="Pfam" id="PF02687"/>
    </source>
</evidence>
<feature type="transmembrane region" description="Helical" evidence="6">
    <location>
        <begin position="721"/>
        <end position="744"/>
    </location>
</feature>
<dbReference type="Pfam" id="PF02687">
    <property type="entry name" value="FtsX"/>
    <property type="match status" value="2"/>
</dbReference>
<dbReference type="OrthoDB" id="9775544at2"/>
<dbReference type="EMBL" id="LAJG01000023">
    <property type="protein sequence ID" value="KKB78003.1"/>
    <property type="molecule type" value="Genomic_DNA"/>
</dbReference>
<keyword evidence="10" id="KW-1185">Reference proteome</keyword>
<evidence type="ECO:0008006" key="11">
    <source>
        <dbReference type="Google" id="ProtNLM"/>
    </source>
</evidence>
<organism evidence="9 10">
    <name type="scientific">Devosia soli</name>
    <dbReference type="NCBI Taxonomy" id="361041"/>
    <lineage>
        <taxon>Bacteria</taxon>
        <taxon>Pseudomonadati</taxon>
        <taxon>Pseudomonadota</taxon>
        <taxon>Alphaproteobacteria</taxon>
        <taxon>Hyphomicrobiales</taxon>
        <taxon>Devosiaceae</taxon>
        <taxon>Devosia</taxon>
    </lineage>
</organism>
<proteinExistence type="predicted"/>
<sequence>MSRLLSWVRIGILDLRGDVRRFIILLACLALGVGAIAAVSSVGAALQAAVQRDARVILGGDIEIRMRGSDISSEQWAAVEALGQVTRVVDLNARASVNDASTLLSLRAVSANYPLLGKVTVAPATDQPIGQLLSVRDGLPGAIVDKGVLDRLGIAIGDAIRIGDADFSVRATLVALPDQAAQGFQLGRPALVLDSALSAAGLQQQGVLSRFSYKVLLGSKDAASAIAELTDVFPDAGWDLRQPEDAAANLKRFFDLFARFLTLVGLSSLLVGGVGVSNAISAYITERRSSIATLRSLGATSARVMVHFLTQVLVLSLAGVLIGLILGATTSLLALPFLSGMLGIDLAPTLDVGSLSTAALFGLLIGFAFALLPLRGAQKLKPASLFRASDGGETRISWRDLTHWRTGVPLLLALLAIAGLAILTTASLSLVLWYAIGAAVAFALLRAAAWLLQVALRLLPPLPNTTLRQAFKAIHRPGSVAPVVVLSLGLGLALLLMITLLDQNLRSQIDSVVAEDAPAFVLLDMPKDQVPLVESFAASDPDIETLETIPMLRGTIERIKGTPVIDIGPVPDDIADMFEGDAALSWASSVPEGSTVVAGDWWSDTYSGPPLVSLSTELRDPLGLSVGDTMTIAIAGRPIDVTIANFRDIDWREGGLNFRLLFSPGVIESAPQTVMGTIDVKHGTAAAVENRLGKTFPTLSFLPVGDAIERIEAILSSLANAVALVGSLAVVSGVLVLAGAMAVGRKQREADAVVMKVLGATRRKVIVAFVVEYGVLGFLAAALGAALGITAAWAILTYVMEIPFAPNALTVVIVVIGAVITTIATGVLTTWSAMSVRPARQLRADVG</sequence>